<evidence type="ECO:0000259" key="12">
    <source>
        <dbReference type="PROSITE" id="PS50262"/>
    </source>
</evidence>
<dbReference type="Proteomes" id="UP000594262">
    <property type="component" value="Unplaced"/>
</dbReference>
<dbReference type="PROSITE" id="PS00237">
    <property type="entry name" value="G_PROTEIN_RECEP_F1_1"/>
    <property type="match status" value="1"/>
</dbReference>
<evidence type="ECO:0000313" key="13">
    <source>
        <dbReference type="EnsemblMetazoa" id="CLYHEMP024334.1"/>
    </source>
</evidence>
<dbReference type="PROSITE" id="PS50262">
    <property type="entry name" value="G_PROTEIN_RECEP_F1_2"/>
    <property type="match status" value="1"/>
</dbReference>
<keyword evidence="2" id="KW-1003">Cell membrane</keyword>
<keyword evidence="9 10" id="KW-0807">Transducer</keyword>
<feature type="transmembrane region" description="Helical" evidence="11">
    <location>
        <begin position="168"/>
        <end position="188"/>
    </location>
</feature>
<dbReference type="GO" id="GO:0004930">
    <property type="term" value="F:G protein-coupled receptor activity"/>
    <property type="evidence" value="ECO:0007669"/>
    <property type="project" value="UniProtKB-KW"/>
</dbReference>
<feature type="transmembrane region" description="Helical" evidence="11">
    <location>
        <begin position="99"/>
        <end position="120"/>
    </location>
</feature>
<comment type="subcellular location">
    <subcellularLocation>
        <location evidence="1">Cell membrane</location>
        <topology evidence="1">Multi-pass membrane protein</topology>
    </subcellularLocation>
</comment>
<name>A0A7M5XK53_9CNID</name>
<feature type="transmembrane region" description="Helical" evidence="11">
    <location>
        <begin position="60"/>
        <end position="79"/>
    </location>
</feature>
<evidence type="ECO:0000256" key="5">
    <source>
        <dbReference type="ARBA" id="ARBA00023040"/>
    </source>
</evidence>
<dbReference type="GO" id="GO:0005886">
    <property type="term" value="C:plasma membrane"/>
    <property type="evidence" value="ECO:0007669"/>
    <property type="project" value="UniProtKB-SubCell"/>
</dbReference>
<dbReference type="PANTHER" id="PTHR24246">
    <property type="entry name" value="OLFACTORY RECEPTOR AND ADENOSINE RECEPTOR"/>
    <property type="match status" value="1"/>
</dbReference>
<dbReference type="Gene3D" id="1.20.1070.10">
    <property type="entry name" value="Rhodopsin 7-helix transmembrane proteins"/>
    <property type="match status" value="1"/>
</dbReference>
<dbReference type="CDD" id="cd00637">
    <property type="entry name" value="7tm_classA_rhodopsin-like"/>
    <property type="match status" value="1"/>
</dbReference>
<dbReference type="Pfam" id="PF00001">
    <property type="entry name" value="7tm_1"/>
    <property type="match status" value="1"/>
</dbReference>
<keyword evidence="5 10" id="KW-0297">G-protein coupled receptor</keyword>
<dbReference type="SUPFAM" id="SSF81321">
    <property type="entry name" value="Family A G protein-coupled receptor-like"/>
    <property type="match status" value="1"/>
</dbReference>
<dbReference type="EnsemblMetazoa" id="CLYHEMT024334.1">
    <property type="protein sequence ID" value="CLYHEMP024334.1"/>
    <property type="gene ID" value="CLYHEMG024334"/>
</dbReference>
<keyword evidence="14" id="KW-1185">Reference proteome</keyword>
<evidence type="ECO:0000256" key="2">
    <source>
        <dbReference type="ARBA" id="ARBA00022475"/>
    </source>
</evidence>
<protein>
    <recommendedName>
        <fullName evidence="12">G-protein coupled receptors family 1 profile domain-containing protein</fullName>
    </recommendedName>
</protein>
<dbReference type="InterPro" id="IPR017452">
    <property type="entry name" value="GPCR_Rhodpsn_7TM"/>
</dbReference>
<feature type="domain" description="G-protein coupled receptors family 1 profile" evidence="12">
    <location>
        <begin position="38"/>
        <end position="241"/>
    </location>
</feature>
<evidence type="ECO:0000256" key="3">
    <source>
        <dbReference type="ARBA" id="ARBA00022692"/>
    </source>
</evidence>
<dbReference type="InterPro" id="IPR000276">
    <property type="entry name" value="GPCR_Rhodpsn"/>
</dbReference>
<keyword evidence="3 10" id="KW-0812">Transmembrane</keyword>
<accession>A0A7M5XK53</accession>
<keyword evidence="8" id="KW-0325">Glycoprotein</keyword>
<comment type="similarity">
    <text evidence="10">Belongs to the G-protein coupled receptor 1 family.</text>
</comment>
<evidence type="ECO:0000313" key="14">
    <source>
        <dbReference type="Proteomes" id="UP000594262"/>
    </source>
</evidence>
<proteinExistence type="inferred from homology"/>
<keyword evidence="4 11" id="KW-1133">Transmembrane helix</keyword>
<dbReference type="AlphaFoldDB" id="A0A7M5XK53"/>
<keyword evidence="7 10" id="KW-0675">Receptor</keyword>
<dbReference type="PANTHER" id="PTHR24246:SF27">
    <property type="entry name" value="ADENOSINE RECEPTOR, ISOFORM A"/>
    <property type="match status" value="1"/>
</dbReference>
<evidence type="ECO:0000256" key="4">
    <source>
        <dbReference type="ARBA" id="ARBA00022989"/>
    </source>
</evidence>
<sequence length="285" mass="32675">MSRNVGNPTCGADSWAPPVLSITTGICCFVIAVVATIGNGLIIVAVIADPLKKLRNPFNYFLINLAVADFIMGSISMPLCVYTHYLEYKVMLEPIVNNILRMSYFISGMASLISLITLTIDRYIAISRAIKYRLYFSWKRCIFITAIIWTISIAFPFIYFKVGAVEYYFVFACVAILTSFVVLVIIIIQMNKLFRRQSRVMTAQLPSSASSDFQRRRLVQEKRLTRTYLLVIVFFILLYLPGVAMTFMLYFWKILDCVPDTFYGISNLYLYRSIHASIHSSTWYD</sequence>
<reference evidence="13" key="1">
    <citation type="submission" date="2021-01" db="UniProtKB">
        <authorList>
            <consortium name="EnsemblMetazoa"/>
        </authorList>
    </citation>
    <scope>IDENTIFICATION</scope>
</reference>
<feature type="transmembrane region" description="Helical" evidence="11">
    <location>
        <begin position="20"/>
        <end position="48"/>
    </location>
</feature>
<dbReference type="OrthoDB" id="5962113at2759"/>
<evidence type="ECO:0000256" key="1">
    <source>
        <dbReference type="ARBA" id="ARBA00004651"/>
    </source>
</evidence>
<dbReference type="PRINTS" id="PR00237">
    <property type="entry name" value="GPCRRHODOPSN"/>
</dbReference>
<feature type="transmembrane region" description="Helical" evidence="11">
    <location>
        <begin position="141"/>
        <end position="162"/>
    </location>
</feature>
<evidence type="ECO:0000256" key="11">
    <source>
        <dbReference type="SAM" id="Phobius"/>
    </source>
</evidence>
<evidence type="ECO:0000256" key="10">
    <source>
        <dbReference type="RuleBase" id="RU000688"/>
    </source>
</evidence>
<keyword evidence="6 11" id="KW-0472">Membrane</keyword>
<feature type="transmembrane region" description="Helical" evidence="11">
    <location>
        <begin position="227"/>
        <end position="252"/>
    </location>
</feature>
<evidence type="ECO:0000256" key="6">
    <source>
        <dbReference type="ARBA" id="ARBA00023136"/>
    </source>
</evidence>
<evidence type="ECO:0000256" key="8">
    <source>
        <dbReference type="ARBA" id="ARBA00023180"/>
    </source>
</evidence>
<evidence type="ECO:0000256" key="9">
    <source>
        <dbReference type="ARBA" id="ARBA00023224"/>
    </source>
</evidence>
<organism evidence="13 14">
    <name type="scientific">Clytia hemisphaerica</name>
    <dbReference type="NCBI Taxonomy" id="252671"/>
    <lineage>
        <taxon>Eukaryota</taxon>
        <taxon>Metazoa</taxon>
        <taxon>Cnidaria</taxon>
        <taxon>Hydrozoa</taxon>
        <taxon>Hydroidolina</taxon>
        <taxon>Leptothecata</taxon>
        <taxon>Obeliida</taxon>
        <taxon>Clytiidae</taxon>
        <taxon>Clytia</taxon>
    </lineage>
</organism>
<evidence type="ECO:0000256" key="7">
    <source>
        <dbReference type="ARBA" id="ARBA00023170"/>
    </source>
</evidence>